<keyword evidence="3" id="KW-1185">Reference proteome</keyword>
<evidence type="ECO:0000259" key="1">
    <source>
        <dbReference type="Pfam" id="PF18545"/>
    </source>
</evidence>
<comment type="caution">
    <text evidence="2">The sequence shown here is derived from an EMBL/GenBank/DDBJ whole genome shotgun (WGS) entry which is preliminary data.</text>
</comment>
<dbReference type="Proteomes" id="UP000783863">
    <property type="component" value="Unassembled WGS sequence"/>
</dbReference>
<gene>
    <name evidence="2" type="ORF">EGD98_17105</name>
</gene>
<dbReference type="Pfam" id="PF18545">
    <property type="entry name" value="HalOD1"/>
    <property type="match status" value="1"/>
</dbReference>
<protein>
    <recommendedName>
        <fullName evidence="1">Halobacterial output domain-containing protein</fullName>
    </recommendedName>
</protein>
<proteinExistence type="predicted"/>
<dbReference type="InterPro" id="IPR040624">
    <property type="entry name" value="HalOD1"/>
</dbReference>
<feature type="domain" description="Halobacterial output" evidence="1">
    <location>
        <begin position="21"/>
        <end position="85"/>
    </location>
</feature>
<reference evidence="2" key="1">
    <citation type="submission" date="2021-06" db="EMBL/GenBank/DDBJ databases">
        <title>Halomicroarcula sp. F24A a new haloarchaeum isolated from saline soil.</title>
        <authorList>
            <person name="Duran-Viseras A."/>
            <person name="Sanchez-Porro C."/>
            <person name="Ventosa A."/>
        </authorList>
    </citation>
    <scope>NUCLEOTIDE SEQUENCE</scope>
    <source>
        <strain evidence="2">F24A</strain>
    </source>
</reference>
<sequence length="86" mass="9070">MNCSGGRTDGPPLVRQQTGTSSLAMAILRAVATAENIDPQSLGPLGDVVDPEALERFLDDPDSAAHVTFSYAGHRVVVTDEAVEVY</sequence>
<accession>A0A8J8C995</accession>
<evidence type="ECO:0000313" key="3">
    <source>
        <dbReference type="Proteomes" id="UP000783863"/>
    </source>
</evidence>
<dbReference type="EMBL" id="RKLQ01000003">
    <property type="protein sequence ID" value="MBX0305381.1"/>
    <property type="molecule type" value="Genomic_DNA"/>
</dbReference>
<organism evidence="2 3">
    <name type="scientific">Haloarcula salinisoli</name>
    <dbReference type="NCBI Taxonomy" id="2487746"/>
    <lineage>
        <taxon>Archaea</taxon>
        <taxon>Methanobacteriati</taxon>
        <taxon>Methanobacteriota</taxon>
        <taxon>Stenosarchaea group</taxon>
        <taxon>Halobacteria</taxon>
        <taxon>Halobacteriales</taxon>
        <taxon>Haloarculaceae</taxon>
        <taxon>Haloarcula</taxon>
    </lineage>
</organism>
<dbReference type="RefSeq" id="WP_220589615.1">
    <property type="nucleotide sequence ID" value="NZ_RKLQ01000003.1"/>
</dbReference>
<dbReference type="AlphaFoldDB" id="A0A8J8C995"/>
<name>A0A8J8C995_9EURY</name>
<evidence type="ECO:0000313" key="2">
    <source>
        <dbReference type="EMBL" id="MBX0305381.1"/>
    </source>
</evidence>